<dbReference type="SUPFAM" id="SSF52980">
    <property type="entry name" value="Restriction endonuclease-like"/>
    <property type="match status" value="1"/>
</dbReference>
<dbReference type="InterPro" id="IPR011335">
    <property type="entry name" value="Restrct_endonuc-II-like"/>
</dbReference>
<proteinExistence type="predicted"/>
<dbReference type="GO" id="GO:0003676">
    <property type="term" value="F:nucleic acid binding"/>
    <property type="evidence" value="ECO:0007669"/>
    <property type="project" value="InterPro"/>
</dbReference>
<evidence type="ECO:0008006" key="3">
    <source>
        <dbReference type="Google" id="ProtNLM"/>
    </source>
</evidence>
<protein>
    <recommendedName>
        <fullName evidence="3">Resolvase</fullName>
    </recommendedName>
</protein>
<dbReference type="InterPro" id="IPR011856">
    <property type="entry name" value="tRNA_endonuc-like_dom_sf"/>
</dbReference>
<dbReference type="Gene3D" id="3.40.1350.10">
    <property type="match status" value="1"/>
</dbReference>
<accession>B3T731</accession>
<name>B3T731_9ARCH</name>
<dbReference type="GO" id="GO:0008821">
    <property type="term" value="F:crossover junction DNA endonuclease activity"/>
    <property type="evidence" value="ECO:0007669"/>
    <property type="project" value="UniProtKB-EC"/>
</dbReference>
<reference evidence="2" key="1">
    <citation type="journal article" date="2008" name="ISME J.">
        <title>Genomic patterns of recombination, clonal divergence and environment in marine microbial populations.</title>
        <authorList>
            <person name="Konstantinidis K.T."/>
            <person name="Delong E.F."/>
        </authorList>
    </citation>
    <scope>NUCLEOTIDE SEQUENCE</scope>
</reference>
<dbReference type="Pfam" id="PF01870">
    <property type="entry name" value="Hjc"/>
    <property type="match status" value="1"/>
</dbReference>
<dbReference type="AlphaFoldDB" id="B3T731"/>
<gene>
    <name evidence="2" type="ORF">ALOHA_HF4000APKG2O16ctg10g36</name>
</gene>
<evidence type="ECO:0000256" key="1">
    <source>
        <dbReference type="ARBA" id="ARBA00029354"/>
    </source>
</evidence>
<sequence>MSILIRKNQNLISKDLNEYEKIKKINKKIARTRRQRGYNWEDTLVKRFNSVKSWKAFRLGSPSVALPDVLTVNNVESTIFTIEAKSGTGTTLFVPFDQIERCLNWIDNFQIYQKREVILAFKFLSKKRIGTGKYEKRELHEFYKVWDKKKKVIDCVCTYDGKTYALKNGKQKKLVLKDFLMPFKSKYQLFYK</sequence>
<dbReference type="InterPro" id="IPR002732">
    <property type="entry name" value="Hjc"/>
</dbReference>
<organism evidence="2">
    <name type="scientific">uncultured marine crenarchaeote HF4000_APKG2O16</name>
    <dbReference type="NCBI Taxonomy" id="455582"/>
    <lineage>
        <taxon>Archaea</taxon>
        <taxon>Nitrososphaerota</taxon>
        <taxon>Nitrososphaeria</taxon>
        <taxon>Nitrosopumilales</taxon>
        <taxon>environmental samples</taxon>
    </lineage>
</organism>
<dbReference type="EMBL" id="EU016627">
    <property type="protein sequence ID" value="ABZ08390.1"/>
    <property type="molecule type" value="Genomic_DNA"/>
</dbReference>
<evidence type="ECO:0000313" key="2">
    <source>
        <dbReference type="EMBL" id="ABZ08390.1"/>
    </source>
</evidence>
<comment type="catalytic activity">
    <reaction evidence="1">
        <text>Endonucleolytic cleavage at a junction such as a reciprocal single-stranded crossover between two homologous DNA duplexes (Holliday junction).</text>
        <dbReference type="EC" id="3.1.21.10"/>
    </reaction>
</comment>